<reference evidence="1" key="1">
    <citation type="submission" date="2020-03" db="EMBL/GenBank/DDBJ databases">
        <title>The deep terrestrial virosphere.</title>
        <authorList>
            <person name="Holmfeldt K."/>
            <person name="Nilsson E."/>
            <person name="Simone D."/>
            <person name="Lopez-Fernandez M."/>
            <person name="Wu X."/>
            <person name="de Brujin I."/>
            <person name="Lundin D."/>
            <person name="Andersson A."/>
            <person name="Bertilsson S."/>
            <person name="Dopson M."/>
        </authorList>
    </citation>
    <scope>NUCLEOTIDE SEQUENCE</scope>
    <source>
        <strain evidence="1">MM415B05565</strain>
    </source>
</reference>
<sequence>MGKEKEKKMRKEKEKENKMKISVGDYDDCDVQTIQNVETEDTVSNKDILNKIITSIYKDEYGIIVFEIEDKYNFEKFMEEIKNWSEEEFIKELKITVDRLDSLLKESNTRNISISLCIHHGKHDVHKGITLWSITKSLI</sequence>
<organism evidence="1">
    <name type="scientific">viral metagenome</name>
    <dbReference type="NCBI Taxonomy" id="1070528"/>
    <lineage>
        <taxon>unclassified sequences</taxon>
        <taxon>metagenomes</taxon>
        <taxon>organismal metagenomes</taxon>
    </lineage>
</organism>
<dbReference type="AlphaFoldDB" id="A0A6M3LIQ3"/>
<name>A0A6M3LIQ3_9ZZZZ</name>
<accession>A0A6M3LIQ3</accession>
<proteinExistence type="predicted"/>
<evidence type="ECO:0000313" key="1">
    <source>
        <dbReference type="EMBL" id="QJA95187.1"/>
    </source>
</evidence>
<gene>
    <name evidence="1" type="ORF">MM415B05565_0004</name>
</gene>
<protein>
    <submittedName>
        <fullName evidence="1">Uncharacterized protein</fullName>
    </submittedName>
</protein>
<dbReference type="EMBL" id="MT143293">
    <property type="protein sequence ID" value="QJA95187.1"/>
    <property type="molecule type" value="Genomic_DNA"/>
</dbReference>